<gene>
    <name evidence="2" type="ordered locus">MARTH_orf568</name>
</gene>
<keyword evidence="1" id="KW-0812">Transmembrane</keyword>
<keyword evidence="1" id="KW-1133">Transmembrane helix</keyword>
<dbReference type="RefSeq" id="WP_012498328.1">
    <property type="nucleotide sequence ID" value="NC_011025.1"/>
</dbReference>
<accession>B3PMW9</accession>
<feature type="transmembrane region" description="Helical" evidence="1">
    <location>
        <begin position="138"/>
        <end position="165"/>
    </location>
</feature>
<dbReference type="Proteomes" id="UP000008812">
    <property type="component" value="Chromosome"/>
</dbReference>
<feature type="transmembrane region" description="Helical" evidence="1">
    <location>
        <begin position="55"/>
        <end position="79"/>
    </location>
</feature>
<sequence length="572" mass="65849">MKNHFKLKMRTIRNTKGTYIIGAVLLIIFAIFLAITSGVNSLIDDKKSVSSLDVLAIVIAISISLAIITTSIYFTNLSFYEDKRNGINYLLISKPTSKKALFFSTYFSILIPTLIIAAALNLLSLIFLFATISVNKILILYVAIGMFLSSILLCFLMCAFSLFLATIVSSRIFVFLPFLPLIASLVAFGSTPLAFRSDFTEGNFGSMIARKNIDHWMLMPTKQKNGVLDLDLYKAHYDYSNKLKNIETIREQYAYNDQRDQFFQTKPYEAKQTHKFSYFSWMSLIDHVRWVNNLFLKERLDSNQYSLFYRREYAINENYKMDEINKNDLEKYINFRAPNLNNQVKDYIVAQKRVSDAKSFHLRLRSKKQQIINALDKTQDTANRDKLLHSLNWLNKITNYLDIFNSKEWKELLSKATNLISSLPFGTYQGDFIKTYEAIYEKISNLFLETNYLNKLITAQHSLALYLCALYYNQNKDNLKKIGLPSITNKPSENEKALIKKFSDPNPGNIGIDIAASSLVNYSLVEYGHDTIAKIKSIKKIWNGYYSILFAISLTALFLVLGSFTYSKRFLK</sequence>
<proteinExistence type="predicted"/>
<feature type="transmembrane region" description="Helical" evidence="1">
    <location>
        <begin position="544"/>
        <end position="566"/>
    </location>
</feature>
<dbReference type="HOGENOM" id="CLU_476338_0_0_14"/>
<evidence type="ECO:0000313" key="2">
    <source>
        <dbReference type="EMBL" id="ACF07371.1"/>
    </source>
</evidence>
<name>B3PMW9_META1</name>
<organism evidence="2 3">
    <name type="scientific">Metamycoplasma arthritidis (strain 158L3-1)</name>
    <name type="common">Mycoplasma arthritidis</name>
    <dbReference type="NCBI Taxonomy" id="243272"/>
    <lineage>
        <taxon>Bacteria</taxon>
        <taxon>Bacillati</taxon>
        <taxon>Mycoplasmatota</taxon>
        <taxon>Mycoplasmoidales</taxon>
        <taxon>Metamycoplasmataceae</taxon>
        <taxon>Metamycoplasma</taxon>
    </lineage>
</organism>
<keyword evidence="3" id="KW-1185">Reference proteome</keyword>
<reference evidence="2 3" key="1">
    <citation type="journal article" date="2008" name="Infect. Immun.">
        <title>Genome of Mycoplasma arthritidis.</title>
        <authorList>
            <person name="Dybvig K."/>
            <person name="Zuhua C."/>
            <person name="Lao P."/>
            <person name="Jordan D.S."/>
            <person name="French C.T."/>
            <person name="Tu A.H."/>
            <person name="Loraine A.E."/>
        </authorList>
    </citation>
    <scope>NUCLEOTIDE SEQUENCE [LARGE SCALE GENOMIC DNA]</scope>
    <source>
        <strain evidence="2 3">158L3-1</strain>
    </source>
</reference>
<feature type="transmembrane region" description="Helical" evidence="1">
    <location>
        <begin position="100"/>
        <end position="132"/>
    </location>
</feature>
<dbReference type="KEGG" id="mat:MARTH_orf568"/>
<feature type="transmembrane region" description="Helical" evidence="1">
    <location>
        <begin position="20"/>
        <end position="43"/>
    </location>
</feature>
<dbReference type="EMBL" id="CP001047">
    <property type="protein sequence ID" value="ACF07371.1"/>
    <property type="molecule type" value="Genomic_DNA"/>
</dbReference>
<keyword evidence="1" id="KW-0472">Membrane</keyword>
<protein>
    <submittedName>
        <fullName evidence="2">Hypothetical membrane protein</fullName>
    </submittedName>
</protein>
<feature type="transmembrane region" description="Helical" evidence="1">
    <location>
        <begin position="172"/>
        <end position="195"/>
    </location>
</feature>
<evidence type="ECO:0000313" key="3">
    <source>
        <dbReference type="Proteomes" id="UP000008812"/>
    </source>
</evidence>
<dbReference type="AlphaFoldDB" id="B3PMW9"/>
<evidence type="ECO:0000256" key="1">
    <source>
        <dbReference type="SAM" id="Phobius"/>
    </source>
</evidence>